<dbReference type="AlphaFoldDB" id="A0A7S2FDC8"/>
<reference evidence="2" key="1">
    <citation type="submission" date="2021-01" db="EMBL/GenBank/DDBJ databases">
        <authorList>
            <person name="Corre E."/>
            <person name="Pelletier E."/>
            <person name="Niang G."/>
            <person name="Scheremetjew M."/>
            <person name="Finn R."/>
            <person name="Kale V."/>
            <person name="Holt S."/>
            <person name="Cochrane G."/>
            <person name="Meng A."/>
            <person name="Brown T."/>
            <person name="Cohen L."/>
        </authorList>
    </citation>
    <scope>NUCLEOTIDE SEQUENCE</scope>
    <source>
        <strain evidence="2">RCC1693</strain>
    </source>
</reference>
<evidence type="ECO:0000259" key="1">
    <source>
        <dbReference type="SMART" id="SM00225"/>
    </source>
</evidence>
<dbReference type="InterPro" id="IPR003131">
    <property type="entry name" value="T1-type_BTB"/>
</dbReference>
<dbReference type="GO" id="GO:0051260">
    <property type="term" value="P:protein homooligomerization"/>
    <property type="evidence" value="ECO:0007669"/>
    <property type="project" value="InterPro"/>
</dbReference>
<dbReference type="Pfam" id="PF02214">
    <property type="entry name" value="BTB_2"/>
    <property type="match status" value="1"/>
</dbReference>
<dbReference type="PANTHER" id="PTHR14499:SF136">
    <property type="entry name" value="GH08630P"/>
    <property type="match status" value="1"/>
</dbReference>
<dbReference type="SMART" id="SM00225">
    <property type="entry name" value="BTB"/>
    <property type="match status" value="1"/>
</dbReference>
<name>A0A7S2FDC8_9STRA</name>
<dbReference type="InterPro" id="IPR011333">
    <property type="entry name" value="SKP1/BTB/POZ_sf"/>
</dbReference>
<dbReference type="PANTHER" id="PTHR14499">
    <property type="entry name" value="POTASSIUM CHANNEL TETRAMERIZATION DOMAIN-CONTAINING"/>
    <property type="match status" value="1"/>
</dbReference>
<accession>A0A7S2FDC8</accession>
<proteinExistence type="predicted"/>
<dbReference type="InterPro" id="IPR000210">
    <property type="entry name" value="BTB/POZ_dom"/>
</dbReference>
<dbReference type="EMBL" id="HBGT01004282">
    <property type="protein sequence ID" value="CAD9388368.1"/>
    <property type="molecule type" value="Transcribed_RNA"/>
</dbReference>
<sequence>MTDTIRLRALWEDLDRQERELKLEQKHLSDIWLKVCDKHKDNDKAREKFDKECRAAGISFVPEETPIRLNVGGQIFETSAGVLCKDRFSILAALCRKDGDARMNPPIPADRGTASSGAFFLDRDWWIFRHILQFLRTDSLPDDPLLLEEMYNEATFYRLGSLRKAIEDRNAASTYYLRERAEATRPTYDETRPVYERSGVNMAGSMGYRSAQLPDPFGFSSIGDAR</sequence>
<protein>
    <recommendedName>
        <fullName evidence="1">BTB domain-containing protein</fullName>
    </recommendedName>
</protein>
<dbReference type="SUPFAM" id="SSF54695">
    <property type="entry name" value="POZ domain"/>
    <property type="match status" value="1"/>
</dbReference>
<dbReference type="Gene3D" id="3.30.710.10">
    <property type="entry name" value="Potassium Channel Kv1.1, Chain A"/>
    <property type="match status" value="1"/>
</dbReference>
<feature type="domain" description="BTB" evidence="1">
    <location>
        <begin position="65"/>
        <end position="174"/>
    </location>
</feature>
<organism evidence="2">
    <name type="scientific">Florenciella parvula</name>
    <dbReference type="NCBI Taxonomy" id="236787"/>
    <lineage>
        <taxon>Eukaryota</taxon>
        <taxon>Sar</taxon>
        <taxon>Stramenopiles</taxon>
        <taxon>Ochrophyta</taxon>
        <taxon>Dictyochophyceae</taxon>
        <taxon>Florenciellales</taxon>
        <taxon>Florenciella</taxon>
    </lineage>
</organism>
<evidence type="ECO:0000313" key="2">
    <source>
        <dbReference type="EMBL" id="CAD9388368.1"/>
    </source>
</evidence>
<dbReference type="CDD" id="cd18316">
    <property type="entry name" value="BTB_POZ_KCTD-like"/>
    <property type="match status" value="1"/>
</dbReference>
<gene>
    <name evidence="2" type="ORF">FPAR1323_LOCUS2371</name>
</gene>